<comment type="caution">
    <text evidence="1">The sequence shown here is derived from an EMBL/GenBank/DDBJ whole genome shotgun (WGS) entry which is preliminary data.</text>
</comment>
<reference evidence="1" key="1">
    <citation type="submission" date="2022-11" db="EMBL/GenBank/DDBJ databases">
        <authorList>
            <person name="Petersen C."/>
        </authorList>
    </citation>
    <scope>NUCLEOTIDE SEQUENCE</scope>
    <source>
        <strain evidence="1">IBT 16849</strain>
    </source>
</reference>
<dbReference type="Proteomes" id="UP001150879">
    <property type="component" value="Unassembled WGS sequence"/>
</dbReference>
<sequence>MILWRSRHGIWIGQLQRLMGVALEFAQVGEPSQPALAGAWVAGLTDQMASSAAQIMLTERSQRADVIRVEDTINLAFTATSGNQTPHIRTGAPGRNPSNLGTQFRQKTLNPILNTLKGNRHLMLLFGSLV</sequence>
<protein>
    <submittedName>
        <fullName evidence="1">Uncharacterized protein</fullName>
    </submittedName>
</protein>
<gene>
    <name evidence="1" type="ORF">N7472_000180</name>
</gene>
<accession>A0A9W9MYS6</accession>
<keyword evidence="2" id="KW-1185">Reference proteome</keyword>
<proteinExistence type="predicted"/>
<reference evidence="1" key="2">
    <citation type="journal article" date="2023" name="IMA Fungus">
        <title>Comparative genomic study of the Penicillium genus elucidates a diverse pangenome and 15 lateral gene transfer events.</title>
        <authorList>
            <person name="Petersen C."/>
            <person name="Sorensen T."/>
            <person name="Nielsen M.R."/>
            <person name="Sondergaard T.E."/>
            <person name="Sorensen J.L."/>
            <person name="Fitzpatrick D.A."/>
            <person name="Frisvad J.C."/>
            <person name="Nielsen K.L."/>
        </authorList>
    </citation>
    <scope>NUCLEOTIDE SEQUENCE</scope>
    <source>
        <strain evidence="1">IBT 16849</strain>
    </source>
</reference>
<dbReference type="EMBL" id="JAPQKP010000001">
    <property type="protein sequence ID" value="KAJ5210041.1"/>
    <property type="molecule type" value="Genomic_DNA"/>
</dbReference>
<evidence type="ECO:0000313" key="2">
    <source>
        <dbReference type="Proteomes" id="UP001150879"/>
    </source>
</evidence>
<dbReference type="AlphaFoldDB" id="A0A9W9MYS6"/>
<name>A0A9W9MYS6_9EURO</name>
<evidence type="ECO:0000313" key="1">
    <source>
        <dbReference type="EMBL" id="KAJ5210041.1"/>
    </source>
</evidence>
<organism evidence="1 2">
    <name type="scientific">Penicillium cf. griseofulvum</name>
    <dbReference type="NCBI Taxonomy" id="2972120"/>
    <lineage>
        <taxon>Eukaryota</taxon>
        <taxon>Fungi</taxon>
        <taxon>Dikarya</taxon>
        <taxon>Ascomycota</taxon>
        <taxon>Pezizomycotina</taxon>
        <taxon>Eurotiomycetes</taxon>
        <taxon>Eurotiomycetidae</taxon>
        <taxon>Eurotiales</taxon>
        <taxon>Aspergillaceae</taxon>
        <taxon>Penicillium</taxon>
    </lineage>
</organism>